<dbReference type="Proteomes" id="UP000216998">
    <property type="component" value="Unassembled WGS sequence"/>
</dbReference>
<name>A0A255YWA3_9PROT</name>
<comment type="caution">
    <text evidence="2">The sequence shown here is derived from an EMBL/GenBank/DDBJ whole genome shotgun (WGS) entry which is preliminary data.</text>
</comment>
<evidence type="ECO:0000256" key="1">
    <source>
        <dbReference type="SAM" id="SignalP"/>
    </source>
</evidence>
<evidence type="ECO:0000313" key="2">
    <source>
        <dbReference type="EMBL" id="OYQ33459.1"/>
    </source>
</evidence>
<gene>
    <name evidence="2" type="ORF">CHU95_13740</name>
</gene>
<dbReference type="AlphaFoldDB" id="A0A255YWA3"/>
<organism evidence="2 3">
    <name type="scientific">Niveispirillum lacus</name>
    <dbReference type="NCBI Taxonomy" id="1981099"/>
    <lineage>
        <taxon>Bacteria</taxon>
        <taxon>Pseudomonadati</taxon>
        <taxon>Pseudomonadota</taxon>
        <taxon>Alphaproteobacteria</taxon>
        <taxon>Rhodospirillales</taxon>
        <taxon>Azospirillaceae</taxon>
        <taxon>Niveispirillum</taxon>
    </lineage>
</organism>
<sequence length="260" mass="28011">MRWLRSLSVLLGALLAPASAHAEEWSFTTLEWPPFSGSLPQGGSMTSVLRAAFGAQGHTIRITVLPWKRAVAAAMQVDGPHVGFFTASAAECAAAEGILSEKPIGHFRYALAQRQELPIRWTVPSDLSGLSIGVVDGYDNGPIINDLHQKGLVTLDVAPTDIANLRKLRAGRTDAAVVEISQFAYMRPGVDQAEIESGMSALTLNQRPLGPPQPLHVCFNSSQKAKLAHTSLIHGLGQIDSESLVHRYMEQLKLEGAFSN</sequence>
<reference evidence="2 3" key="1">
    <citation type="submission" date="2017-07" db="EMBL/GenBank/DDBJ databases">
        <title>Niveispirillum cyanobacteriorum sp. nov., isolated from cyanobacterial aggregates in a eutrophic lake.</title>
        <authorList>
            <person name="Cai H."/>
        </authorList>
    </citation>
    <scope>NUCLEOTIDE SEQUENCE [LARGE SCALE GENOMIC DNA]</scope>
    <source>
        <strain evidence="3">TH1-14</strain>
    </source>
</reference>
<proteinExistence type="predicted"/>
<protein>
    <recommendedName>
        <fullName evidence="4">Solute-binding protein family 3/N-terminal domain-containing protein</fullName>
    </recommendedName>
</protein>
<evidence type="ECO:0000313" key="3">
    <source>
        <dbReference type="Proteomes" id="UP000216998"/>
    </source>
</evidence>
<dbReference type="EMBL" id="NOXU01000030">
    <property type="protein sequence ID" value="OYQ33459.1"/>
    <property type="molecule type" value="Genomic_DNA"/>
</dbReference>
<evidence type="ECO:0008006" key="4">
    <source>
        <dbReference type="Google" id="ProtNLM"/>
    </source>
</evidence>
<feature type="chain" id="PRO_5012558743" description="Solute-binding protein family 3/N-terminal domain-containing protein" evidence="1">
    <location>
        <begin position="23"/>
        <end position="260"/>
    </location>
</feature>
<keyword evidence="1" id="KW-0732">Signal</keyword>
<dbReference type="OrthoDB" id="8477926at2"/>
<dbReference type="RefSeq" id="WP_094456904.1">
    <property type="nucleotide sequence ID" value="NZ_NOXU01000030.1"/>
</dbReference>
<accession>A0A255YWA3</accession>
<keyword evidence="3" id="KW-1185">Reference proteome</keyword>
<dbReference type="Gene3D" id="3.40.190.10">
    <property type="entry name" value="Periplasmic binding protein-like II"/>
    <property type="match status" value="2"/>
</dbReference>
<feature type="signal peptide" evidence="1">
    <location>
        <begin position="1"/>
        <end position="22"/>
    </location>
</feature>
<dbReference type="SUPFAM" id="SSF53850">
    <property type="entry name" value="Periplasmic binding protein-like II"/>
    <property type="match status" value="1"/>
</dbReference>